<comment type="caution">
    <text evidence="1">The sequence shown here is derived from an EMBL/GenBank/DDBJ whole genome shotgun (WGS) entry which is preliminary data.</text>
</comment>
<name>A0ACC1TGE2_9AGAR</name>
<organism evidence="1 2">
    <name type="scientific">Lentinula aff. lateritia</name>
    <dbReference type="NCBI Taxonomy" id="2804960"/>
    <lineage>
        <taxon>Eukaryota</taxon>
        <taxon>Fungi</taxon>
        <taxon>Dikarya</taxon>
        <taxon>Basidiomycota</taxon>
        <taxon>Agaricomycotina</taxon>
        <taxon>Agaricomycetes</taxon>
        <taxon>Agaricomycetidae</taxon>
        <taxon>Agaricales</taxon>
        <taxon>Marasmiineae</taxon>
        <taxon>Omphalotaceae</taxon>
        <taxon>Lentinula</taxon>
    </lineage>
</organism>
<proteinExistence type="predicted"/>
<sequence>MAYAPPVTKFAGGKAETQNPVDFLRDFGNLMRAQQIQQSEWASFIQDYMKASSPADDWLNKAPENALRKWPDFKVVFLDRFPAPEATSATPQEFDCQLIAMRITDDELLLRVGEAGYKYIEFAAELLRIAKLAGIDQTFASISSVRANLPRALRSRVGEDHANWTSFVSAIKKVSKAKIEENLEQDKHIRELERVAAAAEQVAYRPRAPLPPMPETPSKSLGRSLARVNLGPVLSRPMSNRPVASLTEEQRAVLLANSTRLPHHPNTEQGRADYGKQCAEWARTHGNVSVTYNTPVPLKPGTVAVRSGECYRCGKLGHLADHTAFAKDYYLANKEAETLLVAMERY</sequence>
<keyword evidence="2" id="KW-1185">Reference proteome</keyword>
<protein>
    <submittedName>
        <fullName evidence="1">Uncharacterized protein</fullName>
    </submittedName>
</protein>
<accession>A0ACC1TGE2</accession>
<evidence type="ECO:0000313" key="2">
    <source>
        <dbReference type="Proteomes" id="UP001163835"/>
    </source>
</evidence>
<evidence type="ECO:0000313" key="1">
    <source>
        <dbReference type="EMBL" id="KAJ3803795.1"/>
    </source>
</evidence>
<gene>
    <name evidence="1" type="ORF">F5876DRAFT_84420</name>
</gene>
<reference evidence="1" key="1">
    <citation type="submission" date="2022-09" db="EMBL/GenBank/DDBJ databases">
        <title>A Global Phylogenomic Analysis of the Shiitake Genus Lentinula.</title>
        <authorList>
            <consortium name="DOE Joint Genome Institute"/>
            <person name="Sierra-Patev S."/>
            <person name="Min B."/>
            <person name="Naranjo-Ortiz M."/>
            <person name="Looney B."/>
            <person name="Konkel Z."/>
            <person name="Slot J.C."/>
            <person name="Sakamoto Y."/>
            <person name="Steenwyk J.L."/>
            <person name="Rokas A."/>
            <person name="Carro J."/>
            <person name="Camarero S."/>
            <person name="Ferreira P."/>
            <person name="Molpeceres G."/>
            <person name="Ruiz-Duenas F.J."/>
            <person name="Serrano A."/>
            <person name="Henrissat B."/>
            <person name="Drula E."/>
            <person name="Hughes K.W."/>
            <person name="Mata J.L."/>
            <person name="Ishikawa N.K."/>
            <person name="Vargas-Isla R."/>
            <person name="Ushijima S."/>
            <person name="Smith C.A."/>
            <person name="Ahrendt S."/>
            <person name="Andreopoulos W."/>
            <person name="He G."/>
            <person name="Labutti K."/>
            <person name="Lipzen A."/>
            <person name="Ng V."/>
            <person name="Riley R."/>
            <person name="Sandor L."/>
            <person name="Barry K."/>
            <person name="Martinez A.T."/>
            <person name="Xiao Y."/>
            <person name="Gibbons J.G."/>
            <person name="Terashima K."/>
            <person name="Grigoriev I.V."/>
            <person name="Hibbett D.S."/>
        </authorList>
    </citation>
    <scope>NUCLEOTIDE SEQUENCE</scope>
    <source>
        <strain evidence="1">TMI1499</strain>
    </source>
</reference>
<dbReference type="EMBL" id="MU796760">
    <property type="protein sequence ID" value="KAJ3803795.1"/>
    <property type="molecule type" value="Genomic_DNA"/>
</dbReference>
<dbReference type="Proteomes" id="UP001163835">
    <property type="component" value="Unassembled WGS sequence"/>
</dbReference>